<accession>A0A2P2IJQ0</accession>
<proteinExistence type="predicted"/>
<keyword evidence="1" id="KW-0472">Membrane</keyword>
<name>A0A2P2IJQ0_RHIMU</name>
<keyword evidence="1" id="KW-1133">Transmembrane helix</keyword>
<evidence type="ECO:0000313" key="2">
    <source>
        <dbReference type="EMBL" id="MBW81456.1"/>
    </source>
</evidence>
<keyword evidence="1" id="KW-0812">Transmembrane</keyword>
<dbReference type="EMBL" id="GGEC01000973">
    <property type="protein sequence ID" value="MBW81456.1"/>
    <property type="molecule type" value="Transcribed_RNA"/>
</dbReference>
<reference evidence="2" key="1">
    <citation type="submission" date="2018-02" db="EMBL/GenBank/DDBJ databases">
        <title>Rhizophora mucronata_Transcriptome.</title>
        <authorList>
            <person name="Meera S.P."/>
            <person name="Sreeshan A."/>
            <person name="Augustine A."/>
        </authorList>
    </citation>
    <scope>NUCLEOTIDE SEQUENCE</scope>
    <source>
        <tissue evidence="2">Leaf</tissue>
    </source>
</reference>
<sequence>MVIVVYHWVFWTPTLFFKRLIYLFFVCIIHIFIVI</sequence>
<feature type="transmembrane region" description="Helical" evidence="1">
    <location>
        <begin position="16"/>
        <end position="34"/>
    </location>
</feature>
<organism evidence="2">
    <name type="scientific">Rhizophora mucronata</name>
    <name type="common">Asiatic mangrove</name>
    <dbReference type="NCBI Taxonomy" id="61149"/>
    <lineage>
        <taxon>Eukaryota</taxon>
        <taxon>Viridiplantae</taxon>
        <taxon>Streptophyta</taxon>
        <taxon>Embryophyta</taxon>
        <taxon>Tracheophyta</taxon>
        <taxon>Spermatophyta</taxon>
        <taxon>Magnoliopsida</taxon>
        <taxon>eudicotyledons</taxon>
        <taxon>Gunneridae</taxon>
        <taxon>Pentapetalae</taxon>
        <taxon>rosids</taxon>
        <taxon>fabids</taxon>
        <taxon>Malpighiales</taxon>
        <taxon>Rhizophoraceae</taxon>
        <taxon>Rhizophora</taxon>
    </lineage>
</organism>
<evidence type="ECO:0000256" key="1">
    <source>
        <dbReference type="SAM" id="Phobius"/>
    </source>
</evidence>
<dbReference type="AlphaFoldDB" id="A0A2P2IJQ0"/>
<protein>
    <submittedName>
        <fullName evidence="2">Uncharacterized protein</fullName>
    </submittedName>
</protein>